<evidence type="ECO:0000313" key="9">
    <source>
        <dbReference type="EMBL" id="MBM7694436.1"/>
    </source>
</evidence>
<evidence type="ECO:0000256" key="4">
    <source>
        <dbReference type="ARBA" id="ARBA00022475"/>
    </source>
</evidence>
<comment type="subcellular location">
    <subcellularLocation>
        <location evidence="1">Cell membrane</location>
        <topology evidence="1">Multi-pass membrane protein</topology>
    </subcellularLocation>
</comment>
<dbReference type="Gene3D" id="1.10.3470.10">
    <property type="entry name" value="ABC transporter involved in vitamin B12 uptake, BtuC"/>
    <property type="match status" value="1"/>
</dbReference>
<evidence type="ECO:0000256" key="2">
    <source>
        <dbReference type="ARBA" id="ARBA00007935"/>
    </source>
</evidence>
<feature type="transmembrane region" description="Helical" evidence="8">
    <location>
        <begin position="25"/>
        <end position="50"/>
    </location>
</feature>
<keyword evidence="10" id="KW-1185">Reference proteome</keyword>
<dbReference type="SUPFAM" id="SSF81345">
    <property type="entry name" value="ABC transporter involved in vitamin B12 uptake, BtuC"/>
    <property type="match status" value="1"/>
</dbReference>
<evidence type="ECO:0000256" key="6">
    <source>
        <dbReference type="ARBA" id="ARBA00022989"/>
    </source>
</evidence>
<comment type="caution">
    <text evidence="9">The sequence shown here is derived from an EMBL/GenBank/DDBJ whole genome shotgun (WGS) entry which is preliminary data.</text>
</comment>
<dbReference type="InterPro" id="IPR000522">
    <property type="entry name" value="ABC_transptr_permease_BtuC"/>
</dbReference>
<keyword evidence="6 8" id="KW-1133">Transmembrane helix</keyword>
<dbReference type="EMBL" id="JAFBFI010000024">
    <property type="protein sequence ID" value="MBM7694436.1"/>
    <property type="molecule type" value="Genomic_DNA"/>
</dbReference>
<keyword evidence="4" id="KW-1003">Cell membrane</keyword>
<feature type="transmembrane region" description="Helical" evidence="8">
    <location>
        <begin position="139"/>
        <end position="159"/>
    </location>
</feature>
<feature type="transmembrane region" description="Helical" evidence="8">
    <location>
        <begin position="260"/>
        <end position="286"/>
    </location>
</feature>
<feature type="transmembrane region" description="Helical" evidence="8">
    <location>
        <begin position="79"/>
        <end position="97"/>
    </location>
</feature>
<dbReference type="Pfam" id="PF01032">
    <property type="entry name" value="FecCD"/>
    <property type="match status" value="1"/>
</dbReference>
<evidence type="ECO:0000256" key="1">
    <source>
        <dbReference type="ARBA" id="ARBA00004651"/>
    </source>
</evidence>
<name>A0ABS2QQB0_9BACI</name>
<feature type="transmembrane region" description="Helical" evidence="8">
    <location>
        <begin position="109"/>
        <end position="127"/>
    </location>
</feature>
<dbReference type="CDD" id="cd06550">
    <property type="entry name" value="TM_ABC_iron-siderophores_like"/>
    <property type="match status" value="1"/>
</dbReference>
<keyword evidence="3" id="KW-0813">Transport</keyword>
<gene>
    <name evidence="9" type="ORF">JOC77_003897</name>
</gene>
<protein>
    <submittedName>
        <fullName evidence="9">Iron complex transport system permease protein</fullName>
    </submittedName>
</protein>
<evidence type="ECO:0000256" key="8">
    <source>
        <dbReference type="SAM" id="Phobius"/>
    </source>
</evidence>
<keyword evidence="7 8" id="KW-0472">Membrane</keyword>
<evidence type="ECO:0000256" key="5">
    <source>
        <dbReference type="ARBA" id="ARBA00022692"/>
    </source>
</evidence>
<proteinExistence type="inferred from homology"/>
<dbReference type="RefSeq" id="WP_204546872.1">
    <property type="nucleotide sequence ID" value="NZ_JAFBFI010000024.1"/>
</dbReference>
<keyword evidence="5 8" id="KW-0812">Transmembrane</keyword>
<dbReference type="PANTHER" id="PTHR30472">
    <property type="entry name" value="FERRIC ENTEROBACTIN TRANSPORT SYSTEM PERMEASE PROTEIN"/>
    <property type="match status" value="1"/>
</dbReference>
<organism evidence="9 10">
    <name type="scientific">Peribacillus deserti</name>
    <dbReference type="NCBI Taxonomy" id="673318"/>
    <lineage>
        <taxon>Bacteria</taxon>
        <taxon>Bacillati</taxon>
        <taxon>Bacillota</taxon>
        <taxon>Bacilli</taxon>
        <taxon>Bacillales</taxon>
        <taxon>Bacillaceae</taxon>
        <taxon>Peribacillus</taxon>
    </lineage>
</organism>
<evidence type="ECO:0000256" key="3">
    <source>
        <dbReference type="ARBA" id="ARBA00022448"/>
    </source>
</evidence>
<evidence type="ECO:0000313" key="10">
    <source>
        <dbReference type="Proteomes" id="UP000823486"/>
    </source>
</evidence>
<dbReference type="InterPro" id="IPR037294">
    <property type="entry name" value="ABC_BtuC-like"/>
</dbReference>
<feature type="transmembrane region" description="Helical" evidence="8">
    <location>
        <begin position="331"/>
        <end position="348"/>
    </location>
</feature>
<dbReference type="PANTHER" id="PTHR30472:SF24">
    <property type="entry name" value="FERRIC ENTEROBACTIN TRANSPORT SYSTEM PERMEASE PROTEIN FEPG"/>
    <property type="match status" value="1"/>
</dbReference>
<feature type="transmembrane region" description="Helical" evidence="8">
    <location>
        <begin position="298"/>
        <end position="319"/>
    </location>
</feature>
<evidence type="ECO:0000256" key="7">
    <source>
        <dbReference type="ARBA" id="ARBA00023136"/>
    </source>
</evidence>
<comment type="similarity">
    <text evidence="2">Belongs to the binding-protein-dependent transport system permease family. FecCD subfamily.</text>
</comment>
<feature type="transmembrane region" description="Helical" evidence="8">
    <location>
        <begin position="214"/>
        <end position="232"/>
    </location>
</feature>
<reference evidence="9 10" key="1">
    <citation type="submission" date="2021-01" db="EMBL/GenBank/DDBJ databases">
        <title>Genomic Encyclopedia of Type Strains, Phase IV (KMG-IV): sequencing the most valuable type-strain genomes for metagenomic binning, comparative biology and taxonomic classification.</title>
        <authorList>
            <person name="Goeker M."/>
        </authorList>
    </citation>
    <scope>NUCLEOTIDE SEQUENCE [LARGE SCALE GENOMIC DNA]</scope>
    <source>
        <strain evidence="9 10">DSM 105482</strain>
    </source>
</reference>
<accession>A0ABS2QQB0</accession>
<feature type="transmembrane region" description="Helical" evidence="8">
    <location>
        <begin position="171"/>
        <end position="194"/>
    </location>
</feature>
<dbReference type="Proteomes" id="UP000823486">
    <property type="component" value="Unassembled WGS sequence"/>
</dbReference>
<sequence>MREKKYSSVRVLKGTVSFLIDRKALLTLITLGLTAVLLFLFSTGVGQMYISPWNVLKALTGAGSSFEETVIFSLRLPRILTALFVGIALAVAGGILQGMIRNPLASPDIIGLTNGASLAVVSFLAVFSDSDNSLTVSIGWLPAAAFLGASATAFIVYLLSWNNGMSPVRLVLIGIGISTLLQAGTTLMMILGPIYRASQANIWITGSVNGSKWMDVQILVPVVVVLVLAAITQARNINVQELGEDAAASAGSRIQVQRMIMLLVSTALTGTAVAFAGGIGFVGLMAPHIARRLVGGAYGALLPVAAVTGAILVLAADLIGRTLFAPLEIPAGVFTASIGAPYFIYLLYKTRNSQ</sequence>